<dbReference type="SUPFAM" id="SSF47923">
    <property type="entry name" value="Ypt/Rab-GAP domain of gyp1p"/>
    <property type="match status" value="2"/>
</dbReference>
<dbReference type="SMART" id="SM00164">
    <property type="entry name" value="TBC"/>
    <property type="match status" value="1"/>
</dbReference>
<name>A0ABR2KC15_9EUKA</name>
<sequence>MNKAQIPTFKILPLVQIDNTHNEIDIQSIRALCSKGLSINCPPEDRALAWLNLLSIYPANPQHWSTVCKAISKSYHNISINFSVDQFLDTYKVNDKKLMDSIKSDIDRSILQLNYLVNKDGSCCKSEDDEKQLEMHMKRIERILYVFAKVNPKFGYIQGFNELLIPIYYVMNSAHMIFFNHIDYIEAFSYEAFQFLLISSNLVDFFTLTSGSLQNEDKLHKFDELLNHFLPKIYKKLKLLNIESMQYSYKWFNIMFSQEHSLPQLLPLWDSILAHLDNLTHYEFCIGVARIRSVQDKLESNQLDHKHHCKNCNHLGQILSILCNIETKNVYELIYHANLIFNNKRRLSKSKFSIHIFKDSAIL</sequence>
<dbReference type="EMBL" id="JAPFFF010000005">
    <property type="protein sequence ID" value="KAK8888674.1"/>
    <property type="molecule type" value="Genomic_DNA"/>
</dbReference>
<dbReference type="Proteomes" id="UP001470230">
    <property type="component" value="Unassembled WGS sequence"/>
</dbReference>
<dbReference type="Pfam" id="PF00566">
    <property type="entry name" value="RabGAP-TBC"/>
    <property type="match status" value="1"/>
</dbReference>
<dbReference type="PROSITE" id="PS50086">
    <property type="entry name" value="TBC_RABGAP"/>
    <property type="match status" value="1"/>
</dbReference>
<organism evidence="2 3">
    <name type="scientific">Tritrichomonas musculus</name>
    <dbReference type="NCBI Taxonomy" id="1915356"/>
    <lineage>
        <taxon>Eukaryota</taxon>
        <taxon>Metamonada</taxon>
        <taxon>Parabasalia</taxon>
        <taxon>Tritrichomonadida</taxon>
        <taxon>Tritrichomonadidae</taxon>
        <taxon>Tritrichomonas</taxon>
    </lineage>
</organism>
<gene>
    <name evidence="2" type="ORF">M9Y10_033408</name>
</gene>
<proteinExistence type="predicted"/>
<dbReference type="InterPro" id="IPR035969">
    <property type="entry name" value="Rab-GAP_TBC_sf"/>
</dbReference>
<dbReference type="PANTHER" id="PTHR22957">
    <property type="entry name" value="TBC1 DOMAIN FAMILY MEMBER GTPASE-ACTIVATING PROTEIN"/>
    <property type="match status" value="1"/>
</dbReference>
<dbReference type="Gene3D" id="1.10.8.270">
    <property type="entry name" value="putative rabgap domain of human tbc1 domain family member 14 like domains"/>
    <property type="match status" value="1"/>
</dbReference>
<protein>
    <recommendedName>
        <fullName evidence="1">Rab-GAP TBC domain-containing protein</fullName>
    </recommendedName>
</protein>
<dbReference type="InterPro" id="IPR000195">
    <property type="entry name" value="Rab-GAP-TBC_dom"/>
</dbReference>
<accession>A0ABR2KC15</accession>
<feature type="domain" description="Rab-GAP TBC" evidence="1">
    <location>
        <begin position="40"/>
        <end position="276"/>
    </location>
</feature>
<comment type="caution">
    <text evidence="2">The sequence shown here is derived from an EMBL/GenBank/DDBJ whole genome shotgun (WGS) entry which is preliminary data.</text>
</comment>
<evidence type="ECO:0000259" key="1">
    <source>
        <dbReference type="PROSITE" id="PS50086"/>
    </source>
</evidence>
<reference evidence="2 3" key="1">
    <citation type="submission" date="2024-04" db="EMBL/GenBank/DDBJ databases">
        <title>Tritrichomonas musculus Genome.</title>
        <authorList>
            <person name="Alves-Ferreira E."/>
            <person name="Grigg M."/>
            <person name="Lorenzi H."/>
            <person name="Galac M."/>
        </authorList>
    </citation>
    <scope>NUCLEOTIDE SEQUENCE [LARGE SCALE GENOMIC DNA]</scope>
    <source>
        <strain evidence="2 3">EAF2021</strain>
    </source>
</reference>
<dbReference type="PANTHER" id="PTHR22957:SF27">
    <property type="entry name" value="TBC1 DOMAIN FAMILY MEMBER 13"/>
    <property type="match status" value="1"/>
</dbReference>
<dbReference type="Gene3D" id="1.10.472.80">
    <property type="entry name" value="Ypt/Rab-GAP domain of gyp1p, domain 3"/>
    <property type="match status" value="1"/>
</dbReference>
<evidence type="ECO:0000313" key="3">
    <source>
        <dbReference type="Proteomes" id="UP001470230"/>
    </source>
</evidence>
<keyword evidence="3" id="KW-1185">Reference proteome</keyword>
<evidence type="ECO:0000313" key="2">
    <source>
        <dbReference type="EMBL" id="KAK8888674.1"/>
    </source>
</evidence>